<gene>
    <name evidence="2" type="ORF">SOIL9_83580</name>
</gene>
<feature type="domain" description="Bacterial spore germination immunoglobulin-like" evidence="1">
    <location>
        <begin position="4"/>
        <end position="75"/>
    </location>
</feature>
<evidence type="ECO:0000313" key="2">
    <source>
        <dbReference type="EMBL" id="VTR99916.1"/>
    </source>
</evidence>
<dbReference type="EMBL" id="LR593886">
    <property type="protein sequence ID" value="VTR99916.1"/>
    <property type="molecule type" value="Genomic_DNA"/>
</dbReference>
<evidence type="ECO:0000313" key="3">
    <source>
        <dbReference type="Proteomes" id="UP000464178"/>
    </source>
</evidence>
<dbReference type="InterPro" id="IPR018911">
    <property type="entry name" value="Gmad2_Ig-like_dom"/>
</dbReference>
<dbReference type="RefSeq" id="WP_162672015.1">
    <property type="nucleotide sequence ID" value="NZ_LR593886.1"/>
</dbReference>
<dbReference type="KEGG" id="gms:SOIL9_83580"/>
<proteinExistence type="predicted"/>
<protein>
    <recommendedName>
        <fullName evidence="1">Bacterial spore germination immunoglobulin-like domain-containing protein</fullName>
    </recommendedName>
</protein>
<accession>A0A6P2DIA8</accession>
<evidence type="ECO:0000259" key="1">
    <source>
        <dbReference type="Pfam" id="PF10648"/>
    </source>
</evidence>
<dbReference type="Pfam" id="PF10648">
    <property type="entry name" value="Gmad2"/>
    <property type="match status" value="1"/>
</dbReference>
<dbReference type="Proteomes" id="UP000464178">
    <property type="component" value="Chromosome"/>
</dbReference>
<name>A0A6P2DIA8_9BACT</name>
<sequence length="92" mass="9035">MSWITISQPTDGATVARSFTVSGTCEATVTSSQISVVLKDSGGATVATGALVTATSGTWYSNVSANQAYTGASVVVTVSGAVSDSVSPLTVG</sequence>
<dbReference type="AlphaFoldDB" id="A0A6P2DIA8"/>
<keyword evidence="3" id="KW-1185">Reference proteome</keyword>
<organism evidence="2 3">
    <name type="scientific">Gemmata massiliana</name>
    <dbReference type="NCBI Taxonomy" id="1210884"/>
    <lineage>
        <taxon>Bacteria</taxon>
        <taxon>Pseudomonadati</taxon>
        <taxon>Planctomycetota</taxon>
        <taxon>Planctomycetia</taxon>
        <taxon>Gemmatales</taxon>
        <taxon>Gemmataceae</taxon>
        <taxon>Gemmata</taxon>
    </lineage>
</organism>
<reference evidence="2 3" key="1">
    <citation type="submission" date="2019-05" db="EMBL/GenBank/DDBJ databases">
        <authorList>
            <consortium name="Science for Life Laboratories"/>
        </authorList>
    </citation>
    <scope>NUCLEOTIDE SEQUENCE [LARGE SCALE GENOMIC DNA]</scope>
    <source>
        <strain evidence="2">Soil9</strain>
    </source>
</reference>